<keyword evidence="3" id="KW-1185">Reference proteome</keyword>
<dbReference type="OrthoDB" id="10415226at2759"/>
<name>A0A9W6XD64_9STRA</name>
<proteinExistence type="predicted"/>
<reference evidence="2" key="1">
    <citation type="submission" date="2023-04" db="EMBL/GenBank/DDBJ databases">
        <title>Phytophthora fragariaefolia NBRC 109709.</title>
        <authorList>
            <person name="Ichikawa N."/>
            <person name="Sato H."/>
            <person name="Tonouchi N."/>
        </authorList>
    </citation>
    <scope>NUCLEOTIDE SEQUENCE</scope>
    <source>
        <strain evidence="2">NBRC 109709</strain>
    </source>
</reference>
<dbReference type="Proteomes" id="UP001165121">
    <property type="component" value="Unassembled WGS sequence"/>
</dbReference>
<feature type="region of interest" description="Disordered" evidence="1">
    <location>
        <begin position="21"/>
        <end position="110"/>
    </location>
</feature>
<gene>
    <name evidence="2" type="ORF">Pfra01_000979700</name>
</gene>
<sequence>MNDHVLARLDQLADIMCQMVRANQRPTKPAESRGKSTKTQSSALNSQTKTSARTSASTSRRSSKARTSRSKQSDNDDCGYSSSPSDSSQDELEGQFGAAAQAKNSDPGPGTLVVVQAMAPHDALEKFDERGPLDDRVNWWERFMYYATMAPWDEKTRIV</sequence>
<dbReference type="EMBL" id="BSXT01000915">
    <property type="protein sequence ID" value="GMF36178.1"/>
    <property type="molecule type" value="Genomic_DNA"/>
</dbReference>
<organism evidence="2 3">
    <name type="scientific">Phytophthora fragariaefolia</name>
    <dbReference type="NCBI Taxonomy" id="1490495"/>
    <lineage>
        <taxon>Eukaryota</taxon>
        <taxon>Sar</taxon>
        <taxon>Stramenopiles</taxon>
        <taxon>Oomycota</taxon>
        <taxon>Peronosporomycetes</taxon>
        <taxon>Peronosporales</taxon>
        <taxon>Peronosporaceae</taxon>
        <taxon>Phytophthora</taxon>
    </lineage>
</organism>
<evidence type="ECO:0000313" key="2">
    <source>
        <dbReference type="EMBL" id="GMF36178.1"/>
    </source>
</evidence>
<evidence type="ECO:0000256" key="1">
    <source>
        <dbReference type="SAM" id="MobiDB-lite"/>
    </source>
</evidence>
<accession>A0A9W6XD64</accession>
<protein>
    <submittedName>
        <fullName evidence="2">Unnamed protein product</fullName>
    </submittedName>
</protein>
<feature type="compositionally biased region" description="Low complexity" evidence="1">
    <location>
        <begin position="46"/>
        <end position="60"/>
    </location>
</feature>
<evidence type="ECO:0000313" key="3">
    <source>
        <dbReference type="Proteomes" id="UP001165121"/>
    </source>
</evidence>
<comment type="caution">
    <text evidence="2">The sequence shown here is derived from an EMBL/GenBank/DDBJ whole genome shotgun (WGS) entry which is preliminary data.</text>
</comment>
<dbReference type="AlphaFoldDB" id="A0A9W6XD64"/>